<name>A0A6J4V3K4_9BACT</name>
<dbReference type="SMART" id="SM00530">
    <property type="entry name" value="HTH_XRE"/>
    <property type="match status" value="1"/>
</dbReference>
<dbReference type="PROSITE" id="PS50943">
    <property type="entry name" value="HTH_CROC1"/>
    <property type="match status" value="1"/>
</dbReference>
<protein>
    <submittedName>
        <fullName evidence="2">Transcriptional regulator, Xre family</fullName>
    </submittedName>
</protein>
<dbReference type="CDD" id="cd00093">
    <property type="entry name" value="HTH_XRE"/>
    <property type="match status" value="1"/>
</dbReference>
<dbReference type="Pfam" id="PF13560">
    <property type="entry name" value="HTH_31"/>
    <property type="match status" value="1"/>
</dbReference>
<dbReference type="InterPro" id="IPR010982">
    <property type="entry name" value="Lambda_DNA-bd_dom_sf"/>
</dbReference>
<evidence type="ECO:0000313" key="2">
    <source>
        <dbReference type="EMBL" id="CAA9567546.1"/>
    </source>
</evidence>
<dbReference type="PANTHER" id="PTHR35010">
    <property type="entry name" value="BLL4672 PROTEIN-RELATED"/>
    <property type="match status" value="1"/>
</dbReference>
<gene>
    <name evidence="2" type="ORF">AVDCRST_MAG33-2199</name>
</gene>
<organism evidence="2">
    <name type="scientific">uncultured Thermomicrobiales bacterium</name>
    <dbReference type="NCBI Taxonomy" id="1645740"/>
    <lineage>
        <taxon>Bacteria</taxon>
        <taxon>Pseudomonadati</taxon>
        <taxon>Thermomicrobiota</taxon>
        <taxon>Thermomicrobia</taxon>
        <taxon>Thermomicrobiales</taxon>
        <taxon>environmental samples</taxon>
    </lineage>
</organism>
<dbReference type="EMBL" id="CADCWK010000247">
    <property type="protein sequence ID" value="CAA9567546.1"/>
    <property type="molecule type" value="Genomic_DNA"/>
</dbReference>
<dbReference type="Gene3D" id="1.10.260.40">
    <property type="entry name" value="lambda repressor-like DNA-binding domains"/>
    <property type="match status" value="1"/>
</dbReference>
<sequence>MAIAHHHSSTQPVGTLLREWRERRRLSQLDLALRADSSSRHISYVETGRSQPSREMVLRLAEHLDVPMRERNRLLLAAGFAPVYTETALDAPPLRAIRGALQQVLTGHEPYPAVVVDRHWNLIEANRSLSVLTDGVDPALLTPPVNVYRASLHPAGLAPRIVNRGEWRGHLLARLRRQVDASGDVTLARLLEEVRGYGCDQPVPEVDLPGPGQFVVPLRLRVGDGELAFFSTVSTFGTPLDITVAELVIEAFYPADDATAAALARRHSAR</sequence>
<dbReference type="InterPro" id="IPR041413">
    <property type="entry name" value="MLTR_LBD"/>
</dbReference>
<dbReference type="InterPro" id="IPR001387">
    <property type="entry name" value="Cro/C1-type_HTH"/>
</dbReference>
<proteinExistence type="predicted"/>
<dbReference type="SUPFAM" id="SSF47413">
    <property type="entry name" value="lambda repressor-like DNA-binding domains"/>
    <property type="match status" value="1"/>
</dbReference>
<accession>A0A6J4V3K4</accession>
<evidence type="ECO:0000259" key="1">
    <source>
        <dbReference type="PROSITE" id="PS50943"/>
    </source>
</evidence>
<dbReference type="GO" id="GO:0003677">
    <property type="term" value="F:DNA binding"/>
    <property type="evidence" value="ECO:0007669"/>
    <property type="project" value="InterPro"/>
</dbReference>
<dbReference type="PANTHER" id="PTHR35010:SF4">
    <property type="entry name" value="BLL5781 PROTEIN"/>
    <property type="match status" value="1"/>
</dbReference>
<reference evidence="2" key="1">
    <citation type="submission" date="2020-02" db="EMBL/GenBank/DDBJ databases">
        <authorList>
            <person name="Meier V. D."/>
        </authorList>
    </citation>
    <scope>NUCLEOTIDE SEQUENCE</scope>
    <source>
        <strain evidence="2">AVDCRST_MAG33</strain>
    </source>
</reference>
<dbReference type="Pfam" id="PF17765">
    <property type="entry name" value="MLTR_LBD"/>
    <property type="match status" value="1"/>
</dbReference>
<dbReference type="AlphaFoldDB" id="A0A6J4V3K4"/>
<feature type="domain" description="HTH cro/C1-type" evidence="1">
    <location>
        <begin position="17"/>
        <end position="71"/>
    </location>
</feature>
<dbReference type="Gene3D" id="3.30.450.180">
    <property type="match status" value="1"/>
</dbReference>